<dbReference type="InterPro" id="IPR000436">
    <property type="entry name" value="Sushi_SCR_CCP_dom"/>
</dbReference>
<dbReference type="EMBL" id="UYRR01011110">
    <property type="protein sequence ID" value="VDK25771.1"/>
    <property type="molecule type" value="Genomic_DNA"/>
</dbReference>
<dbReference type="InterPro" id="IPR051503">
    <property type="entry name" value="ComplSys_Reg/VirEntry_Med"/>
</dbReference>
<dbReference type="PANTHER" id="PTHR45785:SF7">
    <property type="entry name" value="COMPLEMENT FACTOR H"/>
    <property type="match status" value="1"/>
</dbReference>
<gene>
    <name evidence="6" type="ORF">ASIM_LOCUS5581</name>
</gene>
<evidence type="ECO:0000313" key="6">
    <source>
        <dbReference type="EMBL" id="VDK25771.1"/>
    </source>
</evidence>
<dbReference type="CDD" id="cd00033">
    <property type="entry name" value="CCP"/>
    <property type="match status" value="2"/>
</dbReference>
<evidence type="ECO:0000313" key="7">
    <source>
        <dbReference type="Proteomes" id="UP000267096"/>
    </source>
</evidence>
<dbReference type="GO" id="GO:0006956">
    <property type="term" value="P:complement activation"/>
    <property type="evidence" value="ECO:0007669"/>
    <property type="project" value="TreeGrafter"/>
</dbReference>
<dbReference type="GO" id="GO:0001851">
    <property type="term" value="F:complement component C3b binding"/>
    <property type="evidence" value="ECO:0007669"/>
    <property type="project" value="TreeGrafter"/>
</dbReference>
<dbReference type="Pfam" id="PF00084">
    <property type="entry name" value="Sushi"/>
    <property type="match status" value="2"/>
</dbReference>
<dbReference type="InterPro" id="IPR035976">
    <property type="entry name" value="Sushi/SCR/CCP_sf"/>
</dbReference>
<name>A0A3P6Q0R4_ANISI</name>
<dbReference type="PROSITE" id="PS50923">
    <property type="entry name" value="SUSHI"/>
    <property type="match status" value="1"/>
</dbReference>
<sequence>MPPLHNGYIEGAETNFGAMIVFRCLEAMSHIGAPYAKCEENGRWSHPMPKSGGCRVPAIVNGHIDGYSASQLVLHGERLNVECNEKYETEDETIIYCHNGTWSHIPSCVPETLQ</sequence>
<dbReference type="Proteomes" id="UP000267096">
    <property type="component" value="Unassembled WGS sequence"/>
</dbReference>
<keyword evidence="3 4" id="KW-1015">Disulfide bond</keyword>
<keyword evidence="2" id="KW-0732">Signal</keyword>
<dbReference type="Gene3D" id="2.10.70.10">
    <property type="entry name" value="Complement Module, domain 1"/>
    <property type="match status" value="2"/>
</dbReference>
<organism evidence="6 7">
    <name type="scientific">Anisakis simplex</name>
    <name type="common">Herring worm</name>
    <dbReference type="NCBI Taxonomy" id="6269"/>
    <lineage>
        <taxon>Eukaryota</taxon>
        <taxon>Metazoa</taxon>
        <taxon>Ecdysozoa</taxon>
        <taxon>Nematoda</taxon>
        <taxon>Chromadorea</taxon>
        <taxon>Rhabditida</taxon>
        <taxon>Spirurina</taxon>
        <taxon>Ascaridomorpha</taxon>
        <taxon>Ascaridoidea</taxon>
        <taxon>Anisakidae</taxon>
        <taxon>Anisakis</taxon>
        <taxon>Anisakis simplex complex</taxon>
    </lineage>
</organism>
<feature type="disulfide bond" evidence="4">
    <location>
        <begin position="54"/>
        <end position="97"/>
    </location>
</feature>
<dbReference type="AlphaFoldDB" id="A0A3P6Q0R4"/>
<evidence type="ECO:0000256" key="1">
    <source>
        <dbReference type="ARBA" id="ARBA00022659"/>
    </source>
</evidence>
<evidence type="ECO:0000256" key="4">
    <source>
        <dbReference type="PROSITE-ProRule" id="PRU00302"/>
    </source>
</evidence>
<dbReference type="SUPFAM" id="SSF57535">
    <property type="entry name" value="Complement control module/SCR domain"/>
    <property type="match status" value="2"/>
</dbReference>
<evidence type="ECO:0000259" key="5">
    <source>
        <dbReference type="PROSITE" id="PS50923"/>
    </source>
</evidence>
<dbReference type="PANTHER" id="PTHR45785">
    <property type="entry name" value="COMPLEMENT FACTOR H-RELATED"/>
    <property type="match status" value="1"/>
</dbReference>
<evidence type="ECO:0000256" key="2">
    <source>
        <dbReference type="ARBA" id="ARBA00022729"/>
    </source>
</evidence>
<accession>A0A3P6Q0R4</accession>
<dbReference type="OrthoDB" id="9991441at2759"/>
<comment type="caution">
    <text evidence="4">Lacks conserved residue(s) required for the propagation of feature annotation.</text>
</comment>
<protein>
    <recommendedName>
        <fullName evidence="5">Sushi domain-containing protein</fullName>
    </recommendedName>
</protein>
<dbReference type="SMART" id="SM00032">
    <property type="entry name" value="CCP"/>
    <property type="match status" value="2"/>
</dbReference>
<reference evidence="6 7" key="1">
    <citation type="submission" date="2018-11" db="EMBL/GenBank/DDBJ databases">
        <authorList>
            <consortium name="Pathogen Informatics"/>
        </authorList>
    </citation>
    <scope>NUCLEOTIDE SEQUENCE [LARGE SCALE GENOMIC DNA]</scope>
</reference>
<dbReference type="GO" id="GO:0005615">
    <property type="term" value="C:extracellular space"/>
    <property type="evidence" value="ECO:0007669"/>
    <property type="project" value="TreeGrafter"/>
</dbReference>
<feature type="domain" description="Sushi" evidence="5">
    <location>
        <begin position="52"/>
        <end position="110"/>
    </location>
</feature>
<evidence type="ECO:0000256" key="3">
    <source>
        <dbReference type="ARBA" id="ARBA00023157"/>
    </source>
</evidence>
<keyword evidence="7" id="KW-1185">Reference proteome</keyword>
<proteinExistence type="predicted"/>
<keyword evidence="1 4" id="KW-0768">Sushi</keyword>